<keyword evidence="2" id="KW-0472">Membrane</keyword>
<evidence type="ECO:0000313" key="5">
    <source>
        <dbReference type="Proteomes" id="UP000182660"/>
    </source>
</evidence>
<reference evidence="4 5" key="1">
    <citation type="submission" date="2016-11" db="EMBL/GenBank/DDBJ databases">
        <authorList>
            <person name="Klemetsen T."/>
        </authorList>
    </citation>
    <scope>NUCLEOTIDE SEQUENCE [LARGE SCALE GENOMIC DNA]</scope>
    <source>
        <strain evidence="4">MT 2528</strain>
    </source>
</reference>
<feature type="transmembrane region" description="Helical" evidence="2">
    <location>
        <begin position="418"/>
        <end position="439"/>
    </location>
</feature>
<evidence type="ECO:0000313" key="4">
    <source>
        <dbReference type="EMBL" id="SGZ02018.1"/>
    </source>
</evidence>
<proteinExistence type="predicted"/>
<sequence length="694" mass="73340">MQKLQQTALGFSAEYGKSATEVVEAAYDIKSAFGNINGDELADITKSSAVLAAATKADTATITDYMGTMYGVFKNQADDMGTGIWSKQVAGMTAQSVEMFKTTGKGMSDAFTSVGANATSAGISMNEQMAILGTLQSTMSGAEAGTKYKSFLDGVGKAQDKLNMKFTDSQGAMLPMHDILGKLKNEFGDTLDVAESDALKNAFGSAEAVSMIKLLMADTDGLASSIETLGDVKGMGKAESMAGAMTDQWERLDASWYAIRAGVFGLVLPAINGLVGGMADGIGSILEWTQLFPNITEYLGYAALAIVGGAGAIAAWNLIVGLSTLVTAGWGSAVVIMSSVMAVASTGLTWMKGAFIGLNMIMAANPVLLIVAGILALGIAVIGIIVYWDELTAALNKIWIFNQIGQMFKAVGGSVMSVINDLVLAWDIFTLALLNTGFMQGIMSGFNTLSNFFSGLFDGYVAIASGAWALIGAGVDALLLPFQVVFTSIKAFFSLLIDGPAAALSVLGTIPALFTGIADSVMSAWQLIASGVSTVVSHLFSVILFLAQPFILVGQQAMMVFGLMAQGWTDFTDYLGDLSVFELLGDGINWLIEKINMIPGIEIEPLVKEPLIPDVESMNIGNQKANSERINRPISSYLQGTQTAQVPTYGYMPQMAKAMQGNGGKSTHTGDIHIKQEQPFTRAQLHEWNEMDTP</sequence>
<organism evidence="4 5">
    <name type="scientific">Moritella viscosa</name>
    <dbReference type="NCBI Taxonomy" id="80854"/>
    <lineage>
        <taxon>Bacteria</taxon>
        <taxon>Pseudomonadati</taxon>
        <taxon>Pseudomonadota</taxon>
        <taxon>Gammaproteobacteria</taxon>
        <taxon>Alteromonadales</taxon>
        <taxon>Moritellaceae</taxon>
        <taxon>Moritella</taxon>
    </lineage>
</organism>
<accession>A0ABY1HM10</accession>
<keyword evidence="5" id="KW-1185">Reference proteome</keyword>
<evidence type="ECO:0000259" key="3">
    <source>
        <dbReference type="Pfam" id="PF10145"/>
    </source>
</evidence>
<dbReference type="PANTHER" id="PTHR37813">
    <property type="entry name" value="FELS-2 PROPHAGE PROTEIN"/>
    <property type="match status" value="1"/>
</dbReference>
<evidence type="ECO:0000256" key="2">
    <source>
        <dbReference type="SAM" id="Phobius"/>
    </source>
</evidence>
<name>A0ABY1HM10_9GAMM</name>
<protein>
    <submittedName>
        <fullName evidence="4">Probable tail length determinator</fullName>
    </submittedName>
</protein>
<gene>
    <name evidence="4" type="ORF">MT2528_4328</name>
</gene>
<feature type="transmembrane region" description="Helical" evidence="2">
    <location>
        <begin position="330"/>
        <end position="351"/>
    </location>
</feature>
<dbReference type="NCBIfam" id="TIGR01760">
    <property type="entry name" value="tape_meas_TP901"/>
    <property type="match status" value="1"/>
</dbReference>
<feature type="transmembrane region" description="Helical" evidence="2">
    <location>
        <begin position="257"/>
        <end position="278"/>
    </location>
</feature>
<feature type="transmembrane region" description="Helical" evidence="2">
    <location>
        <begin position="298"/>
        <end position="318"/>
    </location>
</feature>
<dbReference type="Proteomes" id="UP000182660">
    <property type="component" value="Unassembled WGS sequence"/>
</dbReference>
<keyword evidence="2" id="KW-1133">Transmembrane helix</keyword>
<feature type="transmembrane region" description="Helical" evidence="2">
    <location>
        <begin position="363"/>
        <end position="388"/>
    </location>
</feature>
<keyword evidence="1" id="KW-1188">Viral release from host cell</keyword>
<dbReference type="InterPro" id="IPR010090">
    <property type="entry name" value="Phage_tape_meas"/>
</dbReference>
<evidence type="ECO:0000256" key="1">
    <source>
        <dbReference type="ARBA" id="ARBA00022612"/>
    </source>
</evidence>
<feature type="transmembrane region" description="Helical" evidence="2">
    <location>
        <begin position="524"/>
        <end position="547"/>
    </location>
</feature>
<dbReference type="EMBL" id="FPLJ01000120">
    <property type="protein sequence ID" value="SGZ02018.1"/>
    <property type="molecule type" value="Genomic_DNA"/>
</dbReference>
<comment type="caution">
    <text evidence="4">The sequence shown here is derived from an EMBL/GenBank/DDBJ whole genome shotgun (WGS) entry which is preliminary data.</text>
</comment>
<dbReference type="PANTHER" id="PTHR37813:SF1">
    <property type="entry name" value="FELS-2 PROPHAGE PROTEIN"/>
    <property type="match status" value="1"/>
</dbReference>
<dbReference type="Pfam" id="PF10145">
    <property type="entry name" value="PhageMin_Tail"/>
    <property type="match status" value="1"/>
</dbReference>
<feature type="transmembrane region" description="Helical" evidence="2">
    <location>
        <begin position="492"/>
        <end position="518"/>
    </location>
</feature>
<feature type="transmembrane region" description="Helical" evidence="2">
    <location>
        <begin position="459"/>
        <end position="480"/>
    </location>
</feature>
<feature type="domain" description="Phage tail tape measure protein" evidence="3">
    <location>
        <begin position="5"/>
        <end position="204"/>
    </location>
</feature>
<keyword evidence="2" id="KW-0812">Transmembrane</keyword>